<dbReference type="Gene3D" id="3.40.1190.20">
    <property type="match status" value="1"/>
</dbReference>
<dbReference type="EMBL" id="CP022115">
    <property type="protein sequence ID" value="ASJ22849.1"/>
    <property type="molecule type" value="Genomic_DNA"/>
</dbReference>
<dbReference type="InterPro" id="IPR029056">
    <property type="entry name" value="Ribokinase-like"/>
</dbReference>
<dbReference type="PANTHER" id="PTHR20858:SF17">
    <property type="entry name" value="HYDROXYMETHYLPYRIMIDINE_PHOSPHOMETHYLPYRIMIDINE KINASE THI20-RELATED"/>
    <property type="match status" value="1"/>
</dbReference>
<dbReference type="PANTHER" id="PTHR20858">
    <property type="entry name" value="PHOSPHOMETHYLPYRIMIDINE KINASE"/>
    <property type="match status" value="1"/>
</dbReference>
<dbReference type="GO" id="GO:0009229">
    <property type="term" value="P:thiamine diphosphate biosynthetic process"/>
    <property type="evidence" value="ECO:0007669"/>
    <property type="project" value="UniProtKB-UniPathway"/>
</dbReference>
<sequence>MAPTIRTGFTGKPGRRGRIGTSSFPTLLTVTEAAIPVVLALNALDPAGMTGLLADTQTLAVHGCHVTGVATAYLEADSEQVFEAEAADAEQVDARIRAILEDMPVAAMSIAGLARAETVSVLAEILSDYPDLPLVLAPVLLAEEEEHEDDLLGALTDLLLPRSDLLIVSPFVARHLVQEEESAPLDLEARLTRWSSQLASLGAEDLLITGEQAATREVIHHLYHAGKLVRRDSWPRPPERIRGSDDLLAAALTAQIAHGTPLEEAVYQAGHYARYALEAAYRPGMGACTPWRLPAPPEGESAPAD</sequence>
<keyword evidence="3" id="KW-0808">Transferase</keyword>
<dbReference type="SUPFAM" id="SSF53613">
    <property type="entry name" value="Ribokinase-like"/>
    <property type="match status" value="1"/>
</dbReference>
<dbReference type="GO" id="GO:0008902">
    <property type="term" value="F:hydroxymethylpyrimidine kinase activity"/>
    <property type="evidence" value="ECO:0007669"/>
    <property type="project" value="TreeGrafter"/>
</dbReference>
<proteinExistence type="predicted"/>
<dbReference type="GO" id="GO:0009228">
    <property type="term" value="P:thiamine biosynthetic process"/>
    <property type="evidence" value="ECO:0007669"/>
    <property type="project" value="TreeGrafter"/>
</dbReference>
<dbReference type="Proteomes" id="UP000197424">
    <property type="component" value="Chromosome"/>
</dbReference>
<feature type="domain" description="Pyridoxamine kinase/Phosphomethylpyrimidine kinase" evidence="2">
    <location>
        <begin position="45"/>
        <end position="287"/>
    </location>
</feature>
<accession>A0A248LEF0</accession>
<evidence type="ECO:0000313" key="3">
    <source>
        <dbReference type="EMBL" id="ASJ22849.1"/>
    </source>
</evidence>
<evidence type="ECO:0000313" key="4">
    <source>
        <dbReference type="Proteomes" id="UP000197424"/>
    </source>
</evidence>
<keyword evidence="3" id="KW-0418">Kinase</keyword>
<gene>
    <name evidence="3" type="ORF">LHGZ1_0018</name>
</gene>
<dbReference type="OrthoDB" id="9810880at2"/>
<dbReference type="GO" id="GO:0008972">
    <property type="term" value="F:phosphomethylpyrimidine kinase activity"/>
    <property type="evidence" value="ECO:0007669"/>
    <property type="project" value="TreeGrafter"/>
</dbReference>
<organism evidence="3 4">
    <name type="scientific">Laribacter hongkongensis</name>
    <dbReference type="NCBI Taxonomy" id="168471"/>
    <lineage>
        <taxon>Bacteria</taxon>
        <taxon>Pseudomonadati</taxon>
        <taxon>Pseudomonadota</taxon>
        <taxon>Betaproteobacteria</taxon>
        <taxon>Neisseriales</taxon>
        <taxon>Aquaspirillaceae</taxon>
        <taxon>Laribacter</taxon>
    </lineage>
</organism>
<evidence type="ECO:0000259" key="2">
    <source>
        <dbReference type="Pfam" id="PF08543"/>
    </source>
</evidence>
<dbReference type="UniPathway" id="UPA00060">
    <property type="reaction ID" value="UER00138"/>
</dbReference>
<feature type="region of interest" description="Disordered" evidence="1">
    <location>
        <begin position="1"/>
        <end position="20"/>
    </location>
</feature>
<reference evidence="4" key="1">
    <citation type="submission" date="2017-06" db="EMBL/GenBank/DDBJ databases">
        <title>Whole genome sequence of Laribacter hongkongensis LHGZ1.</title>
        <authorList>
            <person name="Chen D."/>
            <person name="Wu H."/>
            <person name="Chen J."/>
        </authorList>
    </citation>
    <scope>NUCLEOTIDE SEQUENCE [LARGE SCALE GENOMIC DNA]</scope>
    <source>
        <strain evidence="4">LHGZ1</strain>
    </source>
</reference>
<protein>
    <submittedName>
        <fullName evidence="3">Hydroxymethylpyrimidine kinase</fullName>
    </submittedName>
</protein>
<dbReference type="Pfam" id="PF08543">
    <property type="entry name" value="Phos_pyr_kin"/>
    <property type="match status" value="1"/>
</dbReference>
<dbReference type="InterPro" id="IPR013749">
    <property type="entry name" value="PM/HMP-P_kinase-1"/>
</dbReference>
<name>A0A248LEF0_9NEIS</name>
<evidence type="ECO:0000256" key="1">
    <source>
        <dbReference type="SAM" id="MobiDB-lite"/>
    </source>
</evidence>
<dbReference type="GO" id="GO:0005829">
    <property type="term" value="C:cytosol"/>
    <property type="evidence" value="ECO:0007669"/>
    <property type="project" value="TreeGrafter"/>
</dbReference>
<dbReference type="AlphaFoldDB" id="A0A248LEF0"/>